<evidence type="ECO:0000313" key="9">
    <source>
        <dbReference type="Proteomes" id="UP000199315"/>
    </source>
</evidence>
<dbReference type="PROSITE" id="PS51831">
    <property type="entry name" value="HD"/>
    <property type="match status" value="1"/>
</dbReference>
<dbReference type="EMBL" id="FMKA01000001">
    <property type="protein sequence ID" value="SCP94993.1"/>
    <property type="molecule type" value="Genomic_DNA"/>
</dbReference>
<dbReference type="CDD" id="cd00077">
    <property type="entry name" value="HDc"/>
    <property type="match status" value="1"/>
</dbReference>
<dbReference type="Gene3D" id="1.10.3210.10">
    <property type="entry name" value="Hypothetical protein af1432"/>
    <property type="match status" value="1"/>
</dbReference>
<evidence type="ECO:0000256" key="2">
    <source>
        <dbReference type="ARBA" id="ARBA00022723"/>
    </source>
</evidence>
<keyword evidence="2" id="KW-0479">Metal-binding</keyword>
<dbReference type="STRING" id="1619234.SAMN05421730_1001223"/>
<protein>
    <recommendedName>
        <fullName evidence="1">bis(5'-nucleosyl)-tetraphosphatase (symmetrical)</fullName>
        <ecNumber evidence="1">3.6.1.41</ecNumber>
    </recommendedName>
</protein>
<evidence type="ECO:0000313" key="8">
    <source>
        <dbReference type="EMBL" id="SCP94993.1"/>
    </source>
</evidence>
<evidence type="ECO:0000256" key="1">
    <source>
        <dbReference type="ARBA" id="ARBA00012506"/>
    </source>
</evidence>
<dbReference type="NCBIfam" id="TIGR00277">
    <property type="entry name" value="HDIG"/>
    <property type="match status" value="1"/>
</dbReference>
<evidence type="ECO:0000256" key="5">
    <source>
        <dbReference type="ARBA" id="ARBA00023004"/>
    </source>
</evidence>
<dbReference type="SUPFAM" id="SSF109604">
    <property type="entry name" value="HD-domain/PDEase-like"/>
    <property type="match status" value="1"/>
</dbReference>
<reference evidence="8 9" key="1">
    <citation type="submission" date="2016-09" db="EMBL/GenBank/DDBJ databases">
        <authorList>
            <person name="Capua I."/>
            <person name="De Benedictis P."/>
            <person name="Joannis T."/>
            <person name="Lombin L.H."/>
            <person name="Cattoli G."/>
        </authorList>
    </citation>
    <scope>NUCLEOTIDE SEQUENCE [LARGE SCALE GENOMIC DNA]</scope>
    <source>
        <strain evidence="8 9">GluBS11</strain>
    </source>
</reference>
<dbReference type="InterPro" id="IPR006674">
    <property type="entry name" value="HD_domain"/>
</dbReference>
<dbReference type="InterPro" id="IPR051094">
    <property type="entry name" value="Diverse_Catalytic_Enzymes"/>
</dbReference>
<keyword evidence="5" id="KW-0408">Iron</keyword>
<proteinExistence type="predicted"/>
<dbReference type="InterPro" id="IPR003607">
    <property type="entry name" value="HD/PDEase_dom"/>
</dbReference>
<feature type="domain" description="HD" evidence="7">
    <location>
        <begin position="23"/>
        <end position="138"/>
    </location>
</feature>
<sequence>MKVSTTNLKKFKRKLKKTLDENRYVHTMGVMYTAACLAMRYECDISKAQTAGILHDCAKCIPDDTKVQLCRKYNIHMTDLEKSNPFLLHAKLGAFFAMHKYKVTDKEVISAILNHTTGKPDMSLLDKIIYVADYIEPGREKAPNLSEIRKLAFIDIDRAVYRILDDTLAYLEHSDGDVEPLTRKAYEYYRDYYNNLENHDLNGSADLKSAEHE</sequence>
<dbReference type="NCBIfam" id="TIGR00488">
    <property type="entry name" value="bis(5'-nucleosyl)-tetraphosphatase (symmetrical) YqeK"/>
    <property type="match status" value="1"/>
</dbReference>
<organism evidence="8 9">
    <name type="scientific">Anaerobium acetethylicum</name>
    <dbReference type="NCBI Taxonomy" id="1619234"/>
    <lineage>
        <taxon>Bacteria</taxon>
        <taxon>Bacillati</taxon>
        <taxon>Bacillota</taxon>
        <taxon>Clostridia</taxon>
        <taxon>Lachnospirales</taxon>
        <taxon>Lachnospiraceae</taxon>
        <taxon>Anaerobium</taxon>
    </lineage>
</organism>
<dbReference type="GO" id="GO:0046872">
    <property type="term" value="F:metal ion binding"/>
    <property type="evidence" value="ECO:0007669"/>
    <property type="project" value="UniProtKB-KW"/>
</dbReference>
<evidence type="ECO:0000259" key="7">
    <source>
        <dbReference type="PROSITE" id="PS51831"/>
    </source>
</evidence>
<dbReference type="EC" id="3.6.1.41" evidence="1"/>
<dbReference type="AlphaFoldDB" id="A0A1D3TNQ9"/>
<keyword evidence="4 8" id="KW-0378">Hydrolase</keyword>
<accession>A0A1D3TNQ9</accession>
<keyword evidence="3" id="KW-0547">Nucleotide-binding</keyword>
<evidence type="ECO:0000256" key="3">
    <source>
        <dbReference type="ARBA" id="ARBA00022741"/>
    </source>
</evidence>
<name>A0A1D3TNQ9_9FIRM</name>
<dbReference type="Pfam" id="PF01966">
    <property type="entry name" value="HD"/>
    <property type="match status" value="1"/>
</dbReference>
<evidence type="ECO:0000256" key="6">
    <source>
        <dbReference type="ARBA" id="ARBA00049417"/>
    </source>
</evidence>
<dbReference type="SMART" id="SM00471">
    <property type="entry name" value="HDc"/>
    <property type="match status" value="1"/>
</dbReference>
<dbReference type="InterPro" id="IPR005249">
    <property type="entry name" value="YqeK"/>
</dbReference>
<evidence type="ECO:0000256" key="4">
    <source>
        <dbReference type="ARBA" id="ARBA00022801"/>
    </source>
</evidence>
<dbReference type="Proteomes" id="UP000199315">
    <property type="component" value="Unassembled WGS sequence"/>
</dbReference>
<comment type="catalytic activity">
    <reaction evidence="6">
        <text>P(1),P(4)-bis(5'-adenosyl) tetraphosphate + H2O = 2 ADP + 2 H(+)</text>
        <dbReference type="Rhea" id="RHEA:24252"/>
        <dbReference type="ChEBI" id="CHEBI:15377"/>
        <dbReference type="ChEBI" id="CHEBI:15378"/>
        <dbReference type="ChEBI" id="CHEBI:58141"/>
        <dbReference type="ChEBI" id="CHEBI:456216"/>
        <dbReference type="EC" id="3.6.1.41"/>
    </reaction>
</comment>
<dbReference type="GO" id="GO:0000166">
    <property type="term" value="F:nucleotide binding"/>
    <property type="evidence" value="ECO:0007669"/>
    <property type="project" value="UniProtKB-KW"/>
</dbReference>
<gene>
    <name evidence="8" type="ORF">SAMN05421730_1001223</name>
</gene>
<dbReference type="GO" id="GO:0008803">
    <property type="term" value="F:bis(5'-nucleosyl)-tetraphosphatase (symmetrical) activity"/>
    <property type="evidence" value="ECO:0007669"/>
    <property type="project" value="UniProtKB-EC"/>
</dbReference>
<dbReference type="InterPro" id="IPR006675">
    <property type="entry name" value="HDIG_dom"/>
</dbReference>
<dbReference type="PANTHER" id="PTHR35795:SF1">
    <property type="entry name" value="BIS(5'-NUCLEOSYL)-TETRAPHOSPHATASE, SYMMETRICAL"/>
    <property type="match status" value="1"/>
</dbReference>
<dbReference type="PANTHER" id="PTHR35795">
    <property type="entry name" value="SLR1885 PROTEIN"/>
    <property type="match status" value="1"/>
</dbReference>
<keyword evidence="9" id="KW-1185">Reference proteome</keyword>